<evidence type="ECO:0000256" key="3">
    <source>
        <dbReference type="PROSITE-ProRule" id="PRU00023"/>
    </source>
</evidence>
<dbReference type="InterPro" id="IPR002110">
    <property type="entry name" value="Ankyrin_rpt"/>
</dbReference>
<gene>
    <name evidence="5" type="primary">ANKRD66</name>
    <name evidence="5" type="ORF">P7K49_008077</name>
</gene>
<sequence length="267" mass="29518">MPSASAALSAVHSCVWPLPGALLVTTYPMGTLLGATAGTEQWNLSKGLFSVMELTKMSDMTKLHQAVAAGDHSLVKRILKKGLCDPNYKDVDWNDRTPLHWAASKGQMEMIRLLIEYGARTCLVTSVGWTPAHFAAESGHLNVLKALHALHAAIDAPDFFGDTPKRIAQIYGQKACVAFLENGSAIAKKSRQTVLSQQKQQRAELKCQDHRRAAHQKGLPLDERDEDWDAKKRELEQSLPSLNQNMNKKNKKSRGPTRPSNTKEKTV</sequence>
<dbReference type="EMBL" id="JASSZA010000004">
    <property type="protein sequence ID" value="KAK2113811.1"/>
    <property type="molecule type" value="Genomic_DNA"/>
</dbReference>
<dbReference type="InterPro" id="IPR050776">
    <property type="entry name" value="Ank_Repeat/CDKN_Inhibitor"/>
</dbReference>
<reference evidence="5 6" key="1">
    <citation type="submission" date="2023-05" db="EMBL/GenBank/DDBJ databases">
        <title>B98-5 Cell Line De Novo Hybrid Assembly: An Optical Mapping Approach.</title>
        <authorList>
            <person name="Kananen K."/>
            <person name="Auerbach J.A."/>
            <person name="Kautto E."/>
            <person name="Blachly J.S."/>
        </authorList>
    </citation>
    <scope>NUCLEOTIDE SEQUENCE [LARGE SCALE GENOMIC DNA]</scope>
    <source>
        <strain evidence="5">B95-8</strain>
        <tissue evidence="5">Cell line</tissue>
    </source>
</reference>
<evidence type="ECO:0000313" key="6">
    <source>
        <dbReference type="Proteomes" id="UP001266305"/>
    </source>
</evidence>
<dbReference type="Pfam" id="PF12796">
    <property type="entry name" value="Ank_2"/>
    <property type="match status" value="1"/>
</dbReference>
<dbReference type="InterPro" id="IPR036770">
    <property type="entry name" value="Ankyrin_rpt-contain_sf"/>
</dbReference>
<dbReference type="PANTHER" id="PTHR24201:SF15">
    <property type="entry name" value="ANKYRIN REPEAT DOMAIN-CONTAINING PROTEIN 66"/>
    <property type="match status" value="1"/>
</dbReference>
<keyword evidence="1" id="KW-0677">Repeat</keyword>
<comment type="caution">
    <text evidence="5">The sequence shown here is derived from an EMBL/GenBank/DDBJ whole genome shotgun (WGS) entry which is preliminary data.</text>
</comment>
<name>A0ABQ9VXF5_SAGOE</name>
<dbReference type="SUPFAM" id="SSF48403">
    <property type="entry name" value="Ankyrin repeat"/>
    <property type="match status" value="1"/>
</dbReference>
<dbReference type="Gene3D" id="1.25.40.20">
    <property type="entry name" value="Ankyrin repeat-containing domain"/>
    <property type="match status" value="1"/>
</dbReference>
<dbReference type="Proteomes" id="UP001266305">
    <property type="component" value="Unassembled WGS sequence"/>
</dbReference>
<feature type="repeat" description="ANK" evidence="3">
    <location>
        <begin position="94"/>
        <end position="126"/>
    </location>
</feature>
<evidence type="ECO:0000256" key="2">
    <source>
        <dbReference type="ARBA" id="ARBA00023043"/>
    </source>
</evidence>
<keyword evidence="2 3" id="KW-0040">ANK repeat</keyword>
<evidence type="ECO:0000256" key="1">
    <source>
        <dbReference type="ARBA" id="ARBA00022737"/>
    </source>
</evidence>
<proteinExistence type="predicted"/>
<accession>A0ABQ9VXF5</accession>
<protein>
    <submittedName>
        <fullName evidence="5">Ankyrin repeat domain-containing protein 66</fullName>
    </submittedName>
</protein>
<evidence type="ECO:0000256" key="4">
    <source>
        <dbReference type="SAM" id="MobiDB-lite"/>
    </source>
</evidence>
<dbReference type="PANTHER" id="PTHR24201">
    <property type="entry name" value="ANK_REP_REGION DOMAIN-CONTAINING PROTEIN"/>
    <property type="match status" value="1"/>
</dbReference>
<dbReference type="SMART" id="SM00248">
    <property type="entry name" value="ANK"/>
    <property type="match status" value="3"/>
</dbReference>
<keyword evidence="6" id="KW-1185">Reference proteome</keyword>
<dbReference type="PROSITE" id="PS50088">
    <property type="entry name" value="ANK_REPEAT"/>
    <property type="match status" value="2"/>
</dbReference>
<dbReference type="PROSITE" id="PS50297">
    <property type="entry name" value="ANK_REP_REGION"/>
    <property type="match status" value="2"/>
</dbReference>
<organism evidence="5 6">
    <name type="scientific">Saguinus oedipus</name>
    <name type="common">Cotton-top tamarin</name>
    <name type="synonym">Oedipomidas oedipus</name>
    <dbReference type="NCBI Taxonomy" id="9490"/>
    <lineage>
        <taxon>Eukaryota</taxon>
        <taxon>Metazoa</taxon>
        <taxon>Chordata</taxon>
        <taxon>Craniata</taxon>
        <taxon>Vertebrata</taxon>
        <taxon>Euteleostomi</taxon>
        <taxon>Mammalia</taxon>
        <taxon>Eutheria</taxon>
        <taxon>Euarchontoglires</taxon>
        <taxon>Primates</taxon>
        <taxon>Haplorrhini</taxon>
        <taxon>Platyrrhini</taxon>
        <taxon>Cebidae</taxon>
        <taxon>Callitrichinae</taxon>
        <taxon>Saguinus</taxon>
    </lineage>
</organism>
<feature type="compositionally biased region" description="Polar residues" evidence="4">
    <location>
        <begin position="238"/>
        <end position="247"/>
    </location>
</feature>
<feature type="region of interest" description="Disordered" evidence="4">
    <location>
        <begin position="208"/>
        <end position="267"/>
    </location>
</feature>
<feature type="repeat" description="ANK" evidence="3">
    <location>
        <begin position="127"/>
        <end position="159"/>
    </location>
</feature>
<evidence type="ECO:0000313" key="5">
    <source>
        <dbReference type="EMBL" id="KAK2113811.1"/>
    </source>
</evidence>